<sequence>MIEFEGVTKQYEQSLALDGLTLTIPDNGLFVLVGPSGSGKTTTVKMINRLIEPTSGTIKIDGQPINQMDLQTLRLNIGYVLQNIALFPHLTIEENITIQLEVLKWTKADRQKRARELLEMVHLDPDQYASRYPSELSGGQQQRIGIIRALATSPKVILMDEPFSALDPVTRTQLQDLVLSLQKQLHNTIVFVTHDMKEALRLGDEIAVMRQGSIQQVGTAKAIFNQPKNEFVREFFDIERQQASLTVQDLLAADLGTVVNNQPITITSSATLAELAQQLVDHPDGGVVATDGQEQRQLTMTDLTTLIAKRGL</sequence>
<evidence type="ECO:0000256" key="3">
    <source>
        <dbReference type="ARBA" id="ARBA00022741"/>
    </source>
</evidence>
<feature type="domain" description="ABC transporter" evidence="6">
    <location>
        <begin position="2"/>
        <end position="236"/>
    </location>
</feature>
<dbReference type="InterPro" id="IPR003439">
    <property type="entry name" value="ABC_transporter-like_ATP-bd"/>
</dbReference>
<evidence type="ECO:0000256" key="5">
    <source>
        <dbReference type="ARBA" id="ARBA00066388"/>
    </source>
</evidence>
<dbReference type="InterPro" id="IPR003593">
    <property type="entry name" value="AAA+_ATPase"/>
</dbReference>
<dbReference type="InterPro" id="IPR017871">
    <property type="entry name" value="ABC_transporter-like_CS"/>
</dbReference>
<protein>
    <recommendedName>
        <fullName evidence="5">ABC-type quaternary amine transporter</fullName>
        <ecNumber evidence="5">7.6.2.9</ecNumber>
    </recommendedName>
</protein>
<comment type="similarity">
    <text evidence="1">Belongs to the ABC transporter superfamily.</text>
</comment>
<dbReference type="PROSITE" id="PS00211">
    <property type="entry name" value="ABC_TRANSPORTER_1"/>
    <property type="match status" value="1"/>
</dbReference>
<keyword evidence="4 7" id="KW-0067">ATP-binding</keyword>
<dbReference type="Gene3D" id="3.40.50.300">
    <property type="entry name" value="P-loop containing nucleotide triphosphate hydrolases"/>
    <property type="match status" value="1"/>
</dbReference>
<proteinExistence type="inferred from homology"/>
<dbReference type="Pfam" id="PF00005">
    <property type="entry name" value="ABC_tran"/>
    <property type="match status" value="1"/>
</dbReference>
<evidence type="ECO:0000256" key="1">
    <source>
        <dbReference type="ARBA" id="ARBA00005417"/>
    </source>
</evidence>
<dbReference type="FunFam" id="3.40.50.300:FF:000425">
    <property type="entry name" value="Probable ABC transporter, ATP-binding subunit"/>
    <property type="match status" value="1"/>
</dbReference>
<dbReference type="PANTHER" id="PTHR43117">
    <property type="entry name" value="OSMOPROTECTANT IMPORT ATP-BINDING PROTEIN OSMV"/>
    <property type="match status" value="1"/>
</dbReference>
<dbReference type="InterPro" id="IPR027417">
    <property type="entry name" value="P-loop_NTPase"/>
</dbReference>
<dbReference type="SMART" id="SM00382">
    <property type="entry name" value="AAA"/>
    <property type="match status" value="1"/>
</dbReference>
<keyword evidence="3" id="KW-0547">Nucleotide-binding</keyword>
<keyword evidence="2" id="KW-0813">Transport</keyword>
<reference evidence="7 8" key="1">
    <citation type="submission" date="2018-07" db="EMBL/GenBank/DDBJ databases">
        <title>Lactobacillus curvatus genome sequence.</title>
        <authorList>
            <person name="Prechtl R."/>
        </authorList>
    </citation>
    <scope>NUCLEOTIDE SEQUENCE [LARGE SCALE GENOMIC DNA]</scope>
    <source>
        <strain evidence="7 8">TMW 1.1928</strain>
    </source>
</reference>
<dbReference type="SUPFAM" id="SSF52540">
    <property type="entry name" value="P-loop containing nucleoside triphosphate hydrolases"/>
    <property type="match status" value="1"/>
</dbReference>
<evidence type="ECO:0000256" key="4">
    <source>
        <dbReference type="ARBA" id="ARBA00022840"/>
    </source>
</evidence>
<dbReference type="RefSeq" id="WP_076787409.1">
    <property type="nucleotide sequence ID" value="NZ_CBCPIN010000006.1"/>
</dbReference>
<dbReference type="GO" id="GO:0005524">
    <property type="term" value="F:ATP binding"/>
    <property type="evidence" value="ECO:0007669"/>
    <property type="project" value="UniProtKB-KW"/>
</dbReference>
<dbReference type="GO" id="GO:0016887">
    <property type="term" value="F:ATP hydrolysis activity"/>
    <property type="evidence" value="ECO:0007669"/>
    <property type="project" value="InterPro"/>
</dbReference>
<dbReference type="EC" id="7.6.2.9" evidence="5"/>
<name>A0A1X7QM14_LATCU</name>
<evidence type="ECO:0000256" key="2">
    <source>
        <dbReference type="ARBA" id="ARBA00022448"/>
    </source>
</evidence>
<dbReference type="AlphaFoldDB" id="A0A1X7QM14"/>
<evidence type="ECO:0000259" key="6">
    <source>
        <dbReference type="PROSITE" id="PS50893"/>
    </source>
</evidence>
<gene>
    <name evidence="7" type="ORF">DT351_00445</name>
</gene>
<evidence type="ECO:0000313" key="7">
    <source>
        <dbReference type="EMBL" id="AXN34936.1"/>
    </source>
</evidence>
<dbReference type="EMBL" id="CP031003">
    <property type="protein sequence ID" value="AXN34936.1"/>
    <property type="molecule type" value="Genomic_DNA"/>
</dbReference>
<accession>A0A1X7QM14</accession>
<evidence type="ECO:0000313" key="8">
    <source>
        <dbReference type="Proteomes" id="UP000257607"/>
    </source>
</evidence>
<dbReference type="PANTHER" id="PTHR43117:SF4">
    <property type="entry name" value="OSMOPROTECTANT IMPORT ATP-BINDING PROTEIN OSMV"/>
    <property type="match status" value="1"/>
</dbReference>
<dbReference type="Proteomes" id="UP000257607">
    <property type="component" value="Chromosome"/>
</dbReference>
<organism evidence="7 8">
    <name type="scientific">Latilactobacillus curvatus</name>
    <name type="common">Lactobacillus curvatus</name>
    <dbReference type="NCBI Taxonomy" id="28038"/>
    <lineage>
        <taxon>Bacteria</taxon>
        <taxon>Bacillati</taxon>
        <taxon>Bacillota</taxon>
        <taxon>Bacilli</taxon>
        <taxon>Lactobacillales</taxon>
        <taxon>Lactobacillaceae</taxon>
        <taxon>Latilactobacillus</taxon>
    </lineage>
</organism>
<dbReference type="PROSITE" id="PS50893">
    <property type="entry name" value="ABC_TRANSPORTER_2"/>
    <property type="match status" value="1"/>
</dbReference>
<dbReference type="GO" id="GO:0015418">
    <property type="term" value="F:ABC-type quaternary ammonium compound transporting activity"/>
    <property type="evidence" value="ECO:0007669"/>
    <property type="project" value="UniProtKB-EC"/>
</dbReference>